<keyword evidence="2" id="KW-1185">Reference proteome</keyword>
<sequence>PVTIHCQGDLIELYDLTVYDSPYTLWNTHEYTFNFDAILKNTGPSDIGGSFETMYDWVVLLSENTEPDFRDDIIIRPDVKITEKTEDVIRKGLKRGDTVRLNDMTA</sequence>
<evidence type="ECO:0000313" key="1">
    <source>
        <dbReference type="EMBL" id="CAH1772468.1"/>
    </source>
</evidence>
<comment type="caution">
    <text evidence="1">The sequence shown here is derived from an EMBL/GenBank/DDBJ whole genome shotgun (WGS) entry which is preliminary data.</text>
</comment>
<dbReference type="EMBL" id="CAIIXF020000001">
    <property type="protein sequence ID" value="CAH1772468.1"/>
    <property type="molecule type" value="Genomic_DNA"/>
</dbReference>
<protein>
    <submittedName>
        <fullName evidence="1">Uncharacterized protein</fullName>
    </submittedName>
</protein>
<feature type="non-terminal residue" evidence="1">
    <location>
        <position position="1"/>
    </location>
</feature>
<proteinExistence type="predicted"/>
<reference evidence="1" key="1">
    <citation type="submission" date="2022-03" db="EMBL/GenBank/DDBJ databases">
        <authorList>
            <person name="Martin C."/>
        </authorList>
    </citation>
    <scope>NUCLEOTIDE SEQUENCE</scope>
</reference>
<evidence type="ECO:0000313" key="2">
    <source>
        <dbReference type="Proteomes" id="UP000749559"/>
    </source>
</evidence>
<gene>
    <name evidence="1" type="ORF">OFUS_LOCUS232</name>
</gene>
<accession>A0A8J1UX26</accession>
<dbReference type="Proteomes" id="UP000749559">
    <property type="component" value="Unassembled WGS sequence"/>
</dbReference>
<feature type="non-terminal residue" evidence="1">
    <location>
        <position position="106"/>
    </location>
</feature>
<dbReference type="AlphaFoldDB" id="A0A8J1UX26"/>
<organism evidence="1 2">
    <name type="scientific">Owenia fusiformis</name>
    <name type="common">Polychaete worm</name>
    <dbReference type="NCBI Taxonomy" id="6347"/>
    <lineage>
        <taxon>Eukaryota</taxon>
        <taxon>Metazoa</taxon>
        <taxon>Spiralia</taxon>
        <taxon>Lophotrochozoa</taxon>
        <taxon>Annelida</taxon>
        <taxon>Polychaeta</taxon>
        <taxon>Sedentaria</taxon>
        <taxon>Canalipalpata</taxon>
        <taxon>Sabellida</taxon>
        <taxon>Oweniida</taxon>
        <taxon>Oweniidae</taxon>
        <taxon>Owenia</taxon>
    </lineage>
</organism>
<name>A0A8J1UX26_OWEFU</name>